<accession>A0A7J7FX32</accession>
<comment type="caution">
    <text evidence="1">The sequence shown here is derived from an EMBL/GenBank/DDBJ whole genome shotgun (WGS) entry which is preliminary data.</text>
</comment>
<proteinExistence type="predicted"/>
<dbReference type="AlphaFoldDB" id="A0A7J7FX32"/>
<reference evidence="1 2" key="2">
    <citation type="submission" date="2020-07" db="EMBL/GenBank/DDBJ databases">
        <title>Genome assembly of wild tea tree DASZ reveals pedigree and selection history of tea varieties.</title>
        <authorList>
            <person name="Zhang W."/>
        </authorList>
    </citation>
    <scope>NUCLEOTIDE SEQUENCE [LARGE SCALE GENOMIC DNA]</scope>
    <source>
        <strain evidence="2">cv. G240</strain>
        <tissue evidence="1">Leaf</tissue>
    </source>
</reference>
<dbReference type="Proteomes" id="UP000593564">
    <property type="component" value="Unassembled WGS sequence"/>
</dbReference>
<evidence type="ECO:0000313" key="2">
    <source>
        <dbReference type="Proteomes" id="UP000593564"/>
    </source>
</evidence>
<organism evidence="1 2">
    <name type="scientific">Camellia sinensis</name>
    <name type="common">Tea plant</name>
    <name type="synonym">Thea sinensis</name>
    <dbReference type="NCBI Taxonomy" id="4442"/>
    <lineage>
        <taxon>Eukaryota</taxon>
        <taxon>Viridiplantae</taxon>
        <taxon>Streptophyta</taxon>
        <taxon>Embryophyta</taxon>
        <taxon>Tracheophyta</taxon>
        <taxon>Spermatophyta</taxon>
        <taxon>Magnoliopsida</taxon>
        <taxon>eudicotyledons</taxon>
        <taxon>Gunneridae</taxon>
        <taxon>Pentapetalae</taxon>
        <taxon>asterids</taxon>
        <taxon>Ericales</taxon>
        <taxon>Theaceae</taxon>
        <taxon>Camellia</taxon>
    </lineage>
</organism>
<keyword evidence="2" id="KW-1185">Reference proteome</keyword>
<gene>
    <name evidence="1" type="ORF">HYC85_028712</name>
</gene>
<dbReference type="EMBL" id="JACBKZ010000014">
    <property type="protein sequence ID" value="KAF5932541.1"/>
    <property type="molecule type" value="Genomic_DNA"/>
</dbReference>
<sequence length="356" mass="39082">MQPQDYACTTSAVLPRTGGSARLSPPYACKALVLPPVHAELSNDIGACLEQISFIPHAIGPGGTLDQNTTTGLSLVESCHHMHTTELCTAGLSLAKGPKGDTHGRADIDWFIRLTGCELGRTNAQISPLNCPLTPSNLVVIGVTIVTELTDELRYHQAEHDWGHIYRRAVPFGWPFSPQSHQRSYSRTDSSVSRATWLHAIGSCSQLSCTRRIQTAQPFGVRSPFFCIPTKGLQPFTFHLLFHTNPKPLKPSNPQDYCHYCLSATSSISDPFEGRNRALEVAFTLASVPLERTELNTLTELNTPLDLQIGMNRARKSTKWSSRDRGQAGKTPKIVHLAISNRSRGIYVALTLGLIF</sequence>
<protein>
    <submittedName>
        <fullName evidence="1">Uncharacterized protein</fullName>
    </submittedName>
</protein>
<evidence type="ECO:0000313" key="1">
    <source>
        <dbReference type="EMBL" id="KAF5932541.1"/>
    </source>
</evidence>
<reference evidence="2" key="1">
    <citation type="journal article" date="2020" name="Nat. Commun.">
        <title>Genome assembly of wild tea tree DASZ reveals pedigree and selection history of tea varieties.</title>
        <authorList>
            <person name="Zhang W."/>
            <person name="Zhang Y."/>
            <person name="Qiu H."/>
            <person name="Guo Y."/>
            <person name="Wan H."/>
            <person name="Zhang X."/>
            <person name="Scossa F."/>
            <person name="Alseekh S."/>
            <person name="Zhang Q."/>
            <person name="Wang P."/>
            <person name="Xu L."/>
            <person name="Schmidt M.H."/>
            <person name="Jia X."/>
            <person name="Li D."/>
            <person name="Zhu A."/>
            <person name="Guo F."/>
            <person name="Chen W."/>
            <person name="Ni D."/>
            <person name="Usadel B."/>
            <person name="Fernie A.R."/>
            <person name="Wen W."/>
        </authorList>
    </citation>
    <scope>NUCLEOTIDE SEQUENCE [LARGE SCALE GENOMIC DNA]</scope>
    <source>
        <strain evidence="2">cv. G240</strain>
    </source>
</reference>
<name>A0A7J7FX32_CAMSI</name>